<comment type="similarity">
    <text evidence="1">Belongs to the metallo-beta-lactamase superfamily.</text>
</comment>
<proteinExistence type="inferred from homology"/>
<dbReference type="InterPro" id="IPR036866">
    <property type="entry name" value="RibonucZ/Hydroxyglut_hydro"/>
</dbReference>
<dbReference type="Pfam" id="PF00753">
    <property type="entry name" value="Lactamase_B"/>
    <property type="match status" value="1"/>
</dbReference>
<evidence type="ECO:0000256" key="4">
    <source>
        <dbReference type="ARBA" id="ARBA00022833"/>
    </source>
</evidence>
<name>A0ABY7BZX5_9HYPH</name>
<evidence type="ECO:0000256" key="2">
    <source>
        <dbReference type="ARBA" id="ARBA00022723"/>
    </source>
</evidence>
<gene>
    <name evidence="6" type="ORF">OH818_03555</name>
</gene>
<organism evidence="6 7">
    <name type="scientific">Jiella pelagia</name>
    <dbReference type="NCBI Taxonomy" id="2986949"/>
    <lineage>
        <taxon>Bacteria</taxon>
        <taxon>Pseudomonadati</taxon>
        <taxon>Pseudomonadota</taxon>
        <taxon>Alphaproteobacteria</taxon>
        <taxon>Hyphomicrobiales</taxon>
        <taxon>Aurantimonadaceae</taxon>
        <taxon>Jiella</taxon>
    </lineage>
</organism>
<dbReference type="PANTHER" id="PTHR42978">
    <property type="entry name" value="QUORUM-QUENCHING LACTONASE YTNP-RELATED-RELATED"/>
    <property type="match status" value="1"/>
</dbReference>
<evidence type="ECO:0000259" key="5">
    <source>
        <dbReference type="SMART" id="SM00849"/>
    </source>
</evidence>
<feature type="domain" description="Metallo-beta-lactamase" evidence="5">
    <location>
        <begin position="90"/>
        <end position="293"/>
    </location>
</feature>
<keyword evidence="3" id="KW-0378">Hydrolase</keyword>
<dbReference type="EMBL" id="CP114029">
    <property type="protein sequence ID" value="WAP69374.1"/>
    <property type="molecule type" value="Genomic_DNA"/>
</dbReference>
<evidence type="ECO:0000256" key="1">
    <source>
        <dbReference type="ARBA" id="ARBA00007749"/>
    </source>
</evidence>
<dbReference type="Proteomes" id="UP001164020">
    <property type="component" value="Chromosome"/>
</dbReference>
<dbReference type="SMART" id="SM00849">
    <property type="entry name" value="Lactamase_B"/>
    <property type="match status" value="1"/>
</dbReference>
<keyword evidence="7" id="KW-1185">Reference proteome</keyword>
<dbReference type="InterPro" id="IPR051013">
    <property type="entry name" value="MBL_superfamily_lactonases"/>
</dbReference>
<evidence type="ECO:0000256" key="3">
    <source>
        <dbReference type="ARBA" id="ARBA00022801"/>
    </source>
</evidence>
<evidence type="ECO:0000313" key="6">
    <source>
        <dbReference type="EMBL" id="WAP69374.1"/>
    </source>
</evidence>
<accession>A0ABY7BZX5</accession>
<dbReference type="InterPro" id="IPR001279">
    <property type="entry name" value="Metallo-B-lactamas"/>
</dbReference>
<sequence length="314" mass="34069">MSLPDCRVLRIHILFIMYREDAMLNRRKFGFLTLAAFAGGTALPYRSRAANANALSTLSDGHLELPSAFLVPEPTRLELGVKLDETLTPDCNVTVLRSETRLVLFDAGSGPNFMPTAGRLPASLDAAGINPGDVTDVVFTHAHPDHIWGVVDDFDDPLFANATHHVASDEWSFWRSDRALSDLPEERHSFVAGARNRFAAIEETVSLFKPGDEPVPGVEAMAAFGHTPGHMAFIVHGGEPAMIVGDAISNDPISFLRPDLPWGADQDGDKGAETRMRLLDRAAGEGIRIIGFHLPNGGIGHVEREGAAYRFVAI</sequence>
<reference evidence="6" key="1">
    <citation type="submission" date="2022-12" db="EMBL/GenBank/DDBJ databases">
        <title>Jiella pelagia sp. nov., isolated from phosphonate enriched culture of Northwest Pacific surface seawater.</title>
        <authorList>
            <person name="Shin D.Y."/>
            <person name="Hwang C.Y."/>
        </authorList>
    </citation>
    <scope>NUCLEOTIDE SEQUENCE</scope>
    <source>
        <strain evidence="6">HL-NP1</strain>
    </source>
</reference>
<dbReference type="SUPFAM" id="SSF56281">
    <property type="entry name" value="Metallo-hydrolase/oxidoreductase"/>
    <property type="match status" value="1"/>
</dbReference>
<protein>
    <submittedName>
        <fullName evidence="6">MBL fold metallo-hydrolase</fullName>
    </submittedName>
</protein>
<keyword evidence="4" id="KW-0862">Zinc</keyword>
<dbReference type="Gene3D" id="3.60.15.10">
    <property type="entry name" value="Ribonuclease Z/Hydroxyacylglutathione hydrolase-like"/>
    <property type="match status" value="1"/>
</dbReference>
<dbReference type="PANTHER" id="PTHR42978:SF6">
    <property type="entry name" value="QUORUM-QUENCHING LACTONASE YTNP-RELATED"/>
    <property type="match status" value="1"/>
</dbReference>
<keyword evidence="2" id="KW-0479">Metal-binding</keyword>
<evidence type="ECO:0000313" key="7">
    <source>
        <dbReference type="Proteomes" id="UP001164020"/>
    </source>
</evidence>
<dbReference type="CDD" id="cd07720">
    <property type="entry name" value="OPHC2-like_MBL-fold"/>
    <property type="match status" value="1"/>
</dbReference>
<dbReference type="RefSeq" id="WP_268881814.1">
    <property type="nucleotide sequence ID" value="NZ_CP114029.1"/>
</dbReference>